<proteinExistence type="predicted"/>
<sequence>MAAMATRLQPLRDAAEARLAVLAESWRSDGAASAVATVPPTVGHVSDPAPEASQADRADIVPVAQPEPERPILAGCDSPGDNSDVVVLGDRLALRFFEHSTLASAPSMDGAPGSESIVFERLDLSGSFEVGTSGAVSLPAIGHVDVIGRSLPCVEALVTLAASERLRLTGSVSAAFAARPPVLVRGLVRAPGEHAYSPGLTVERVLAQAGAIEADPLTPSQRDDLRAREHELDALAASLILERARIDAALSGERALADDPDAWDAVEEALGADRVRIERGVLLAEIAEEEAEEQRASDRIDSLVGRLSAAQAHLAAAQTHLAYLSDREAELSDRMQRGLATDDAVDAATMQRMDMEQTVLERRDALLQLEGELRLARHEAALREAERHNRLAILALEATKERTQVGEQLRAVRAQLAMERRDARVFAVTIERSEIDGVARFVADPETRVRPGDLVTVTPADAPAEIPAADGRRTLPPDPVTPVSWR</sequence>
<dbReference type="AlphaFoldDB" id="A0A5C4NQL8"/>
<evidence type="ECO:0008006" key="4">
    <source>
        <dbReference type="Google" id="ProtNLM"/>
    </source>
</evidence>
<organism evidence="2 3">
    <name type="scientific">Rubellimicrobium roseum</name>
    <dbReference type="NCBI Taxonomy" id="687525"/>
    <lineage>
        <taxon>Bacteria</taxon>
        <taxon>Pseudomonadati</taxon>
        <taxon>Pseudomonadota</taxon>
        <taxon>Alphaproteobacteria</taxon>
        <taxon>Rhodobacterales</taxon>
        <taxon>Roseobacteraceae</taxon>
        <taxon>Rubellimicrobium</taxon>
    </lineage>
</organism>
<name>A0A5C4NQL8_9RHOB</name>
<protein>
    <recommendedName>
        <fullName evidence="4">Soluble ligand binding domain-containing protein</fullName>
    </recommendedName>
</protein>
<dbReference type="EMBL" id="VDFV01000001">
    <property type="protein sequence ID" value="TNC74977.1"/>
    <property type="molecule type" value="Genomic_DNA"/>
</dbReference>
<evidence type="ECO:0000313" key="3">
    <source>
        <dbReference type="Proteomes" id="UP000305709"/>
    </source>
</evidence>
<evidence type="ECO:0000313" key="2">
    <source>
        <dbReference type="EMBL" id="TNC74977.1"/>
    </source>
</evidence>
<feature type="compositionally biased region" description="Low complexity" evidence="1">
    <location>
        <begin position="459"/>
        <end position="469"/>
    </location>
</feature>
<comment type="caution">
    <text evidence="2">The sequence shown here is derived from an EMBL/GenBank/DDBJ whole genome shotgun (WGS) entry which is preliminary data.</text>
</comment>
<dbReference type="Proteomes" id="UP000305709">
    <property type="component" value="Unassembled WGS sequence"/>
</dbReference>
<gene>
    <name evidence="2" type="ORF">FHG71_02310</name>
</gene>
<reference evidence="2 3" key="1">
    <citation type="submission" date="2019-06" db="EMBL/GenBank/DDBJ databases">
        <authorList>
            <person name="Jiang L."/>
        </authorList>
    </citation>
    <scope>NUCLEOTIDE SEQUENCE [LARGE SCALE GENOMIC DNA]</scope>
    <source>
        <strain evidence="2 3">YIM 48858</strain>
    </source>
</reference>
<accession>A0A5C4NQL8</accession>
<evidence type="ECO:0000256" key="1">
    <source>
        <dbReference type="SAM" id="MobiDB-lite"/>
    </source>
</evidence>
<feature type="region of interest" description="Disordered" evidence="1">
    <location>
        <begin position="458"/>
        <end position="486"/>
    </location>
</feature>
<keyword evidence="3" id="KW-1185">Reference proteome</keyword>